<sequence length="214" mass="23541">MDGDRCQASSVKRSERSPSNGSRTHYAAESTSRAGLPGQAARGKRRDDLCGIRVLVYILGDGERGEDAVLHDFLRFHHGTCDYDMASRLSPDGSTSYPSLRVRKTDESGSLVATTDTTVVLHKSRRWNTTVEVPGSTRSGSTRTGKEGPSIPLWQGESVNVGVLLPRCVPRDRDASRRRGRRGSDIVGNVGDFVEYKRLQHSDLKVATWKPSQD</sequence>
<protein>
    <submittedName>
        <fullName evidence="2">Uncharacterized protein</fullName>
    </submittedName>
</protein>
<feature type="compositionally biased region" description="Polar residues" evidence="1">
    <location>
        <begin position="131"/>
        <end position="143"/>
    </location>
</feature>
<keyword evidence="3" id="KW-1185">Reference proteome</keyword>
<feature type="region of interest" description="Disordered" evidence="1">
    <location>
        <begin position="1"/>
        <end position="43"/>
    </location>
</feature>
<accession>A0AAE0P5P4</accession>
<organism evidence="2 3">
    <name type="scientific">Podospora didyma</name>
    <dbReference type="NCBI Taxonomy" id="330526"/>
    <lineage>
        <taxon>Eukaryota</taxon>
        <taxon>Fungi</taxon>
        <taxon>Dikarya</taxon>
        <taxon>Ascomycota</taxon>
        <taxon>Pezizomycotina</taxon>
        <taxon>Sordariomycetes</taxon>
        <taxon>Sordariomycetidae</taxon>
        <taxon>Sordariales</taxon>
        <taxon>Podosporaceae</taxon>
        <taxon>Podospora</taxon>
    </lineage>
</organism>
<evidence type="ECO:0000313" key="3">
    <source>
        <dbReference type="Proteomes" id="UP001285441"/>
    </source>
</evidence>
<dbReference type="EMBL" id="JAULSW010000001">
    <property type="protein sequence ID" value="KAK3393779.1"/>
    <property type="molecule type" value="Genomic_DNA"/>
</dbReference>
<reference evidence="2" key="1">
    <citation type="journal article" date="2023" name="Mol. Phylogenet. Evol.">
        <title>Genome-scale phylogeny and comparative genomics of the fungal order Sordariales.</title>
        <authorList>
            <person name="Hensen N."/>
            <person name="Bonometti L."/>
            <person name="Westerberg I."/>
            <person name="Brannstrom I.O."/>
            <person name="Guillou S."/>
            <person name="Cros-Aarteil S."/>
            <person name="Calhoun S."/>
            <person name="Haridas S."/>
            <person name="Kuo A."/>
            <person name="Mondo S."/>
            <person name="Pangilinan J."/>
            <person name="Riley R."/>
            <person name="LaButti K."/>
            <person name="Andreopoulos B."/>
            <person name="Lipzen A."/>
            <person name="Chen C."/>
            <person name="Yan M."/>
            <person name="Daum C."/>
            <person name="Ng V."/>
            <person name="Clum A."/>
            <person name="Steindorff A."/>
            <person name="Ohm R.A."/>
            <person name="Martin F."/>
            <person name="Silar P."/>
            <person name="Natvig D.O."/>
            <person name="Lalanne C."/>
            <person name="Gautier V."/>
            <person name="Ament-Velasquez S.L."/>
            <person name="Kruys A."/>
            <person name="Hutchinson M.I."/>
            <person name="Powell A.J."/>
            <person name="Barry K."/>
            <person name="Miller A.N."/>
            <person name="Grigoriev I.V."/>
            <person name="Debuchy R."/>
            <person name="Gladieux P."/>
            <person name="Hiltunen Thoren M."/>
            <person name="Johannesson H."/>
        </authorList>
    </citation>
    <scope>NUCLEOTIDE SEQUENCE</scope>
    <source>
        <strain evidence="2">CBS 232.78</strain>
    </source>
</reference>
<dbReference type="AlphaFoldDB" id="A0AAE0P5P4"/>
<name>A0AAE0P5P4_9PEZI</name>
<comment type="caution">
    <text evidence="2">The sequence shown here is derived from an EMBL/GenBank/DDBJ whole genome shotgun (WGS) entry which is preliminary data.</text>
</comment>
<feature type="region of interest" description="Disordered" evidence="1">
    <location>
        <begin position="131"/>
        <end position="153"/>
    </location>
</feature>
<dbReference type="Proteomes" id="UP001285441">
    <property type="component" value="Unassembled WGS sequence"/>
</dbReference>
<feature type="compositionally biased region" description="Polar residues" evidence="1">
    <location>
        <begin position="7"/>
        <end position="33"/>
    </location>
</feature>
<gene>
    <name evidence="2" type="ORF">B0H63DRAFT_505615</name>
</gene>
<evidence type="ECO:0000256" key="1">
    <source>
        <dbReference type="SAM" id="MobiDB-lite"/>
    </source>
</evidence>
<proteinExistence type="predicted"/>
<reference evidence="2" key="2">
    <citation type="submission" date="2023-06" db="EMBL/GenBank/DDBJ databases">
        <authorList>
            <consortium name="Lawrence Berkeley National Laboratory"/>
            <person name="Haridas S."/>
            <person name="Hensen N."/>
            <person name="Bonometti L."/>
            <person name="Westerberg I."/>
            <person name="Brannstrom I.O."/>
            <person name="Guillou S."/>
            <person name="Cros-Aarteil S."/>
            <person name="Calhoun S."/>
            <person name="Kuo A."/>
            <person name="Mondo S."/>
            <person name="Pangilinan J."/>
            <person name="Riley R."/>
            <person name="LaButti K."/>
            <person name="Andreopoulos B."/>
            <person name="Lipzen A."/>
            <person name="Chen C."/>
            <person name="Yanf M."/>
            <person name="Daum C."/>
            <person name="Ng V."/>
            <person name="Clum A."/>
            <person name="Steindorff A."/>
            <person name="Ohm R."/>
            <person name="Martin F."/>
            <person name="Silar P."/>
            <person name="Natvig D."/>
            <person name="Lalanne C."/>
            <person name="Gautier V."/>
            <person name="Ament-velasquez S.L."/>
            <person name="Kruys A."/>
            <person name="Hutchinson M.I."/>
            <person name="Powell A.J."/>
            <person name="Barry K."/>
            <person name="Miller A.N."/>
            <person name="Grigoriev I.V."/>
            <person name="Debuchy R."/>
            <person name="Gladieux P."/>
            <person name="Thoren M.H."/>
            <person name="Johannesson H."/>
        </authorList>
    </citation>
    <scope>NUCLEOTIDE SEQUENCE</scope>
    <source>
        <strain evidence="2">CBS 232.78</strain>
    </source>
</reference>
<evidence type="ECO:0000313" key="2">
    <source>
        <dbReference type="EMBL" id="KAK3393779.1"/>
    </source>
</evidence>